<comment type="caution">
    <text evidence="2">The sequence shown here is derived from an EMBL/GenBank/DDBJ whole genome shotgun (WGS) entry which is preliminary data.</text>
</comment>
<evidence type="ECO:0000259" key="1">
    <source>
        <dbReference type="Pfam" id="PF13320"/>
    </source>
</evidence>
<accession>A0A4S4BLB9</accession>
<keyword evidence="3" id="KW-1185">Reference proteome</keyword>
<dbReference type="EMBL" id="SSOB01000032">
    <property type="protein sequence ID" value="THF75361.1"/>
    <property type="molecule type" value="Genomic_DNA"/>
</dbReference>
<gene>
    <name evidence="2" type="ORF">E6C55_22190</name>
</gene>
<name>A0A4S4BLB9_9BACL</name>
<dbReference type="InterPro" id="IPR025150">
    <property type="entry name" value="GH123_cat"/>
</dbReference>
<dbReference type="RefSeq" id="WP_136372015.1">
    <property type="nucleotide sequence ID" value="NZ_SSOB01000032.1"/>
</dbReference>
<feature type="domain" description="Glycoside hydrolase 123 catalytic" evidence="1">
    <location>
        <begin position="180"/>
        <end position="509"/>
    </location>
</feature>
<evidence type="ECO:0000313" key="3">
    <source>
        <dbReference type="Proteomes" id="UP000310636"/>
    </source>
</evidence>
<proteinExistence type="predicted"/>
<dbReference type="AlphaFoldDB" id="A0A4S4BLB9"/>
<dbReference type="Pfam" id="PF13320">
    <property type="entry name" value="GH123_cat"/>
    <property type="match status" value="1"/>
</dbReference>
<evidence type="ECO:0000313" key="2">
    <source>
        <dbReference type="EMBL" id="THF75361.1"/>
    </source>
</evidence>
<organism evidence="2 3">
    <name type="scientific">Cohnella fermenti</name>
    <dbReference type="NCBI Taxonomy" id="2565925"/>
    <lineage>
        <taxon>Bacteria</taxon>
        <taxon>Bacillati</taxon>
        <taxon>Bacillota</taxon>
        <taxon>Bacilli</taxon>
        <taxon>Bacillales</taxon>
        <taxon>Paenibacillaceae</taxon>
        <taxon>Cohnella</taxon>
    </lineage>
</organism>
<sequence length="563" mass="62663">MSTQATTTIRWEMRCVSSLAKVFPDEELTHGEHGAGSALRGEAYSFQVAYRLPEAARSLWTRVTVASPGWRGTLTAQAVGLAPSALPGYGDADAHVLRGKPGLFPDPLLPLGPGGKLRALPNQWRALWIEAVAAADEAPGVHPIEVRFMNDDGAAAAAETFLLDVIDVVLPEQELLHTEWLHADCLATQYGADVFGERHWELLEAYAATAAAHGVNLLLTPLFTPPLDTAVGGERPTVQLVDVKLTADGYAFGFDRLTRWIGMCERVGIRNFEFSHLFTQWGAKHAPKIEAEENGALAKRFGWHTDAAGEEYGRFLDSFLPALLAYIREHGLEGRVFFHVSDEPREEDLASYTAASERLRRHVGELPVLDALSDFAFYERGLVGQPIPGSDRIEPFLEAGVPDLWTYYCCAQYKEVANRFFDMPSARSRILGAQLYKFRMKGFLHWGYNFWYSQYSLRAVNPFETTDADGAFPSGDAFLVYPGENGPVESIRLKVVREALQDLRALRLLESLAGREATLRLLEQGLETPLTFRAYPREADWLLARRGLVNEAIRERTSRQSPL</sequence>
<protein>
    <submittedName>
        <fullName evidence="2">DUF4091 domain-containing protein</fullName>
    </submittedName>
</protein>
<reference evidence="2 3" key="1">
    <citation type="submission" date="2019-04" db="EMBL/GenBank/DDBJ databases">
        <title>Cohnella sp. nov. isolated from preserved vegetables.</title>
        <authorList>
            <person name="Lin S.-Y."/>
            <person name="Hung M.-H."/>
            <person name="Young C.-C."/>
        </authorList>
    </citation>
    <scope>NUCLEOTIDE SEQUENCE [LARGE SCALE GENOMIC DNA]</scope>
    <source>
        <strain evidence="2 3">CC-MHH1044</strain>
    </source>
</reference>
<dbReference type="Proteomes" id="UP000310636">
    <property type="component" value="Unassembled WGS sequence"/>
</dbReference>
<dbReference type="OrthoDB" id="197680at2"/>